<evidence type="ECO:0000313" key="1">
    <source>
        <dbReference type="EMBL" id="OAH45275.1"/>
    </source>
</evidence>
<dbReference type="EMBL" id="LSTR01000026">
    <property type="protein sequence ID" value="OAH45275.1"/>
    <property type="molecule type" value="Genomic_DNA"/>
</dbReference>
<gene>
    <name evidence="1" type="ORF">AX777_07140</name>
    <name evidence="2" type="ORF">H3V42_04625</name>
</gene>
<accession>A0A177JXW5</accession>
<dbReference type="OrthoDB" id="7474536at2"/>
<protein>
    <submittedName>
        <fullName evidence="1">Uncharacterized protein</fullName>
    </submittedName>
</protein>
<dbReference type="Proteomes" id="UP000077262">
    <property type="component" value="Unassembled WGS sequence"/>
</dbReference>
<reference evidence="2 4" key="2">
    <citation type="submission" date="2020-07" db="EMBL/GenBank/DDBJ databases">
        <title>Whole genome sequence of Sphingobium yanoikuyae A3.</title>
        <authorList>
            <person name="Han S.-S."/>
        </authorList>
    </citation>
    <scope>NUCLEOTIDE SEQUENCE [LARGE SCALE GENOMIC DNA]</scope>
    <source>
        <strain evidence="2 4">A3</strain>
    </source>
</reference>
<dbReference type="AlphaFoldDB" id="A0A177JXW5"/>
<organism evidence="1 3">
    <name type="scientific">Sphingobium yanoikuyae</name>
    <name type="common">Sphingomonas yanoikuyae</name>
    <dbReference type="NCBI Taxonomy" id="13690"/>
    <lineage>
        <taxon>Bacteria</taxon>
        <taxon>Pseudomonadati</taxon>
        <taxon>Pseudomonadota</taxon>
        <taxon>Alphaproteobacteria</taxon>
        <taxon>Sphingomonadales</taxon>
        <taxon>Sphingomonadaceae</taxon>
        <taxon>Sphingobium</taxon>
    </lineage>
</organism>
<dbReference type="RefSeq" id="WP_010338553.1">
    <property type="nucleotide sequence ID" value="NZ_JBCNKW010000017.1"/>
</dbReference>
<dbReference type="EMBL" id="CP060122">
    <property type="protein sequence ID" value="QNG46923.1"/>
    <property type="molecule type" value="Genomic_DNA"/>
</dbReference>
<sequence length="71" mass="7971">MATQLIELVDGPLDTGKPSKPKFRTVRKDGQIVKLRIVDADSPNFSADLTASFQANIRRARKENREIEDDS</sequence>
<name>A0A177JXW5_SPHYA</name>
<evidence type="ECO:0000313" key="3">
    <source>
        <dbReference type="Proteomes" id="UP000077262"/>
    </source>
</evidence>
<evidence type="ECO:0000313" key="4">
    <source>
        <dbReference type="Proteomes" id="UP000515377"/>
    </source>
</evidence>
<proteinExistence type="predicted"/>
<reference evidence="1 3" key="1">
    <citation type="submission" date="2016-02" db="EMBL/GenBank/DDBJ databases">
        <authorList>
            <person name="Wen L."/>
            <person name="He K."/>
            <person name="Yang H."/>
        </authorList>
    </citation>
    <scope>NUCLEOTIDE SEQUENCE [LARGE SCALE GENOMIC DNA]</scope>
    <source>
        <strain evidence="1 3">CD09_2</strain>
    </source>
</reference>
<dbReference type="Proteomes" id="UP000515377">
    <property type="component" value="Chromosome"/>
</dbReference>
<evidence type="ECO:0000313" key="2">
    <source>
        <dbReference type="EMBL" id="QNG46923.1"/>
    </source>
</evidence>